<proteinExistence type="inferred from homology"/>
<evidence type="ECO:0000256" key="2">
    <source>
        <dbReference type="ARBA" id="ARBA00023239"/>
    </source>
</evidence>
<accession>A0A6B1DXD8</accession>
<dbReference type="PANTHER" id="PTHR12128">
    <property type="entry name" value="DIHYDRODIPICOLINATE SYNTHASE"/>
    <property type="match status" value="1"/>
</dbReference>
<dbReference type="Gene3D" id="3.20.20.70">
    <property type="entry name" value="Aldolase class I"/>
    <property type="match status" value="1"/>
</dbReference>
<organism evidence="6">
    <name type="scientific">Caldilineaceae bacterium SB0662_bin_9</name>
    <dbReference type="NCBI Taxonomy" id="2605258"/>
    <lineage>
        <taxon>Bacteria</taxon>
        <taxon>Bacillati</taxon>
        <taxon>Chloroflexota</taxon>
        <taxon>Caldilineae</taxon>
        <taxon>Caldilineales</taxon>
        <taxon>Caldilineaceae</taxon>
    </lineage>
</organism>
<reference evidence="6" key="1">
    <citation type="submission" date="2019-09" db="EMBL/GenBank/DDBJ databases">
        <title>Characterisation of the sponge microbiome using genome-centric metagenomics.</title>
        <authorList>
            <person name="Engelberts J.P."/>
            <person name="Robbins S.J."/>
            <person name="De Goeij J.M."/>
            <person name="Aranda M."/>
            <person name="Bell S.C."/>
            <person name="Webster N.S."/>
        </authorList>
    </citation>
    <scope>NUCLEOTIDE SEQUENCE</scope>
    <source>
        <strain evidence="6">SB0662_bin_9</strain>
    </source>
</reference>
<dbReference type="PIRSF" id="PIRSF001365">
    <property type="entry name" value="DHDPS"/>
    <property type="match status" value="1"/>
</dbReference>
<dbReference type="AlphaFoldDB" id="A0A6B1DXD8"/>
<evidence type="ECO:0000256" key="3">
    <source>
        <dbReference type="PIRNR" id="PIRNR001365"/>
    </source>
</evidence>
<evidence type="ECO:0000313" key="6">
    <source>
        <dbReference type="EMBL" id="MYD91686.1"/>
    </source>
</evidence>
<dbReference type="SMART" id="SM01130">
    <property type="entry name" value="DHDPS"/>
    <property type="match status" value="1"/>
</dbReference>
<evidence type="ECO:0000256" key="4">
    <source>
        <dbReference type="PIRSR" id="PIRSR001365-1"/>
    </source>
</evidence>
<feature type="active site" description="Schiff-base intermediate with substrate" evidence="4">
    <location>
        <position position="165"/>
    </location>
</feature>
<dbReference type="PRINTS" id="PR00146">
    <property type="entry name" value="DHPICSNTHASE"/>
</dbReference>
<feature type="binding site" evidence="5">
    <location>
        <position position="207"/>
    </location>
    <ligand>
        <name>pyruvate</name>
        <dbReference type="ChEBI" id="CHEBI:15361"/>
    </ligand>
</feature>
<dbReference type="InterPro" id="IPR002220">
    <property type="entry name" value="DapA-like"/>
</dbReference>
<name>A0A6B1DXD8_9CHLR</name>
<keyword evidence="2 3" id="KW-0456">Lyase</keyword>
<feature type="binding site" evidence="5">
    <location>
        <position position="49"/>
    </location>
    <ligand>
        <name>pyruvate</name>
        <dbReference type="ChEBI" id="CHEBI:15361"/>
    </ligand>
</feature>
<evidence type="ECO:0000256" key="5">
    <source>
        <dbReference type="PIRSR" id="PIRSR001365-2"/>
    </source>
</evidence>
<comment type="caution">
    <text evidence="6">The sequence shown here is derived from an EMBL/GenBank/DDBJ whole genome shotgun (WGS) entry which is preliminary data.</text>
</comment>
<dbReference type="CDD" id="cd00408">
    <property type="entry name" value="DHDPS-like"/>
    <property type="match status" value="1"/>
</dbReference>
<dbReference type="GO" id="GO:0008840">
    <property type="term" value="F:4-hydroxy-tetrahydrodipicolinate synthase activity"/>
    <property type="evidence" value="ECO:0007669"/>
    <property type="project" value="TreeGrafter"/>
</dbReference>
<sequence length="301" mass="31751">MIESLFGIIPPMVTPFDDREELDTAALAADVEYLIEGAGVHGLAVGGSTGEGHTLTDEELRMAVGTAVEAAAGRVPIIAGVIVDSTRQARNRVRLLADLDVAALQVTPVHYLFKPTDEMHLRHFASMAEVVDTPILIYNVVPHIYLSPQLLTRIMREVPAVQGVKQSAGDMKLLADLLLLSDPDDTILSAVDALLYPSFCLGAQGAIAAILTAAPATCVALWDAVRAGDHELALALHHRLLPLWNAIEGDNLPAAVRAVMALQDRDGGLPRSPMSPASGAQIAAVGEAAVGLVHERSLAVV</sequence>
<protein>
    <submittedName>
        <fullName evidence="6">Dihydrodipicolinate synthase family protein</fullName>
    </submittedName>
</protein>
<dbReference type="EMBL" id="VXPY01000107">
    <property type="protein sequence ID" value="MYD91686.1"/>
    <property type="molecule type" value="Genomic_DNA"/>
</dbReference>
<dbReference type="PANTHER" id="PTHR12128:SF66">
    <property type="entry name" value="4-HYDROXY-2-OXOGLUTARATE ALDOLASE, MITOCHONDRIAL"/>
    <property type="match status" value="1"/>
</dbReference>
<feature type="active site" description="Proton donor/acceptor" evidence="4">
    <location>
        <position position="138"/>
    </location>
</feature>
<comment type="similarity">
    <text evidence="1 3">Belongs to the DapA family.</text>
</comment>
<dbReference type="Pfam" id="PF00701">
    <property type="entry name" value="DHDPS"/>
    <property type="match status" value="1"/>
</dbReference>
<dbReference type="SUPFAM" id="SSF51569">
    <property type="entry name" value="Aldolase"/>
    <property type="match status" value="1"/>
</dbReference>
<dbReference type="InterPro" id="IPR013785">
    <property type="entry name" value="Aldolase_TIM"/>
</dbReference>
<evidence type="ECO:0000256" key="1">
    <source>
        <dbReference type="ARBA" id="ARBA00007592"/>
    </source>
</evidence>
<gene>
    <name evidence="6" type="ORF">F4Y08_15360</name>
</gene>